<feature type="region of interest" description="Disordered" evidence="2">
    <location>
        <begin position="443"/>
        <end position="488"/>
    </location>
</feature>
<feature type="region of interest" description="Disordered" evidence="2">
    <location>
        <begin position="418"/>
        <end position="437"/>
    </location>
</feature>
<sequence>MSSSNPMDTCLSIIQTNYQDQLQHRIIQILENIIGDPGDPINPIKTYLITEDSLDIRPLVGKKRKLWQSLIIDRSGSGSRTSPGGPQLPPSSPSSPLSPPPESLGHPDPDFRPHVPRLISPGSIYPDTLSNSTAFTQVQAATTTATKHARNAQAAATKIQAQQRMKHSQAIAEGKRLLEQERSRADAIKRDSGLREINSSGISIPSLWNSVPNDSAGVPNNNPPAAINVDNKREEDAHREQPLPINHILGPSPMHPNYDHGRGASRRTVAAVATSKVPAATAAASSNSSNLLSGLLEFNTTVKNGNRSETIDAGNTAIDAAAAARSGSKPEGFLTRVTDGLKGLVARLETKKTKNLGTQEQQVALNNINGFVRILKKSKANRKREEAAQVAKEAALAKAEAAGTNKPEIFSQENMTAQYHKQQHNQQKREASRAKASLASLAASKTPGPVSGAAESAAPAATSSLQPSRTGIFANMDNNWNNENNKNKEHIPNKIFSGLDNESVTATTNTSNFDVLKHMKKYKKAAKAKATEVAKQQAQAKRLGLFPGNSPNDGVDRVKQYNAAQQAKANKEKALKAARDAVIDEHYNASENAGQGEEEREAASKVVDDGEDEEDTVALGQEEAASGGVAAAAAASASGAAASSAASETSPCLIFINKQLKDNGKIARLPIFKPLKNPRNNGYIIMSNFIRFVENQITLEKFNTEMKKAKITPQIILSTLPIIRQLFKKLDIDISSYGVSNISPSPDQILLLEQPPIRPFYISYFYKYLNIKTNENLLELLPTLITKNWNTCCYTWIDLLRNMITRSNPSVESVYLILKQIIDIYLYPVILGVNTGDASDAAAAADAGADDEDNTISKISKIIMQKIIKTLLRPKNKPQTKKIIIIGIKNLDSKFKTTYIKTSEYKLFKCILFKLRNGHIKLQSHNSNRYAKEIQQLVQQLQQEQTDMTKKTALLNNTSRKLAQAGYAGADAAATGGGPHLTHLKIDDILDDKDNFMDPLQLKIAVQLGQVHYDFENARTLLAQTPLTTRGSGPESIAAATKTQTPAVPAASAAAVPAAAPATVPSAEEDLKNKLVERIVAAIDRSPIPIKLEIKQLSFSNVHNILNSSPLLSSSKISGGSKKKSRTVTIKSDSMPKTVKGLKTRKKLLKKKIRKMNKRIKLNKKRIVN</sequence>
<protein>
    <submittedName>
        <fullName evidence="3">Uncharacterized protein</fullName>
    </submittedName>
</protein>
<feature type="compositionally biased region" description="Pro residues" evidence="2">
    <location>
        <begin position="86"/>
        <end position="102"/>
    </location>
</feature>
<accession>A0A6C0J786</accession>
<feature type="region of interest" description="Disordered" evidence="2">
    <location>
        <begin position="74"/>
        <end position="123"/>
    </location>
</feature>
<name>A0A6C0J786_9ZZZZ</name>
<proteinExistence type="predicted"/>
<evidence type="ECO:0000313" key="3">
    <source>
        <dbReference type="EMBL" id="QHU01605.1"/>
    </source>
</evidence>
<organism evidence="3">
    <name type="scientific">viral metagenome</name>
    <dbReference type="NCBI Taxonomy" id="1070528"/>
    <lineage>
        <taxon>unclassified sequences</taxon>
        <taxon>metagenomes</taxon>
        <taxon>organismal metagenomes</taxon>
    </lineage>
</organism>
<feature type="compositionally biased region" description="Low complexity" evidence="2">
    <location>
        <begin position="443"/>
        <end position="464"/>
    </location>
</feature>
<dbReference type="AlphaFoldDB" id="A0A6C0J786"/>
<dbReference type="EMBL" id="MN740346">
    <property type="protein sequence ID" value="QHU01605.1"/>
    <property type="molecule type" value="Genomic_DNA"/>
</dbReference>
<evidence type="ECO:0000256" key="2">
    <source>
        <dbReference type="SAM" id="MobiDB-lite"/>
    </source>
</evidence>
<feature type="region of interest" description="Disordered" evidence="2">
    <location>
        <begin position="588"/>
        <end position="617"/>
    </location>
</feature>
<keyword evidence="1" id="KW-0175">Coiled coil</keyword>
<feature type="coiled-coil region" evidence="1">
    <location>
        <begin position="1139"/>
        <end position="1166"/>
    </location>
</feature>
<evidence type="ECO:0000256" key="1">
    <source>
        <dbReference type="SAM" id="Coils"/>
    </source>
</evidence>
<reference evidence="3" key="1">
    <citation type="journal article" date="2020" name="Nature">
        <title>Giant virus diversity and host interactions through global metagenomics.</title>
        <authorList>
            <person name="Schulz F."/>
            <person name="Roux S."/>
            <person name="Paez-Espino D."/>
            <person name="Jungbluth S."/>
            <person name="Walsh D.A."/>
            <person name="Denef V.J."/>
            <person name="McMahon K.D."/>
            <person name="Konstantinidis K.T."/>
            <person name="Eloe-Fadrosh E.A."/>
            <person name="Kyrpides N.C."/>
            <person name="Woyke T."/>
        </authorList>
    </citation>
    <scope>NUCLEOTIDE SEQUENCE</scope>
    <source>
        <strain evidence="3">GVMAG-M-3300025874-2</strain>
    </source>
</reference>
<feature type="compositionally biased region" description="Low complexity" evidence="2">
    <location>
        <begin position="74"/>
        <end position="85"/>
    </location>
</feature>